<evidence type="ECO:0000313" key="3">
    <source>
        <dbReference type="Proteomes" id="UP001295423"/>
    </source>
</evidence>
<dbReference type="Proteomes" id="UP001295423">
    <property type="component" value="Unassembled WGS sequence"/>
</dbReference>
<dbReference type="PROSITE" id="PS50191">
    <property type="entry name" value="CRAL_TRIO"/>
    <property type="match status" value="1"/>
</dbReference>
<dbReference type="SUPFAM" id="SSF52087">
    <property type="entry name" value="CRAL/TRIO domain"/>
    <property type="match status" value="1"/>
</dbReference>
<sequence length="310" mass="35450">MTSWIWMQGVDKALVDKAIDPVSPEDDRPSVIDLIQEHADTIEKVRLGLQEDPLFDKTKHDDLWILRFVLSHKSKMKRCVQAAKTTLEFREKYKLDGIDLRHFEPPHFESKDLAIGGSPSVAHSTSLRFPKGALTLTIPNRQLGTVSFMQFAEIAKGDLQAAKTLSDVDWNAPFIAMSEWSFQWLDYITRTTGRLTKNVRFLNFQGVSFSAINNRKAGSRDGKIMGEMEDVYPQLLHAIYIYEAPHWIHVIWSMVRRIMPKRVVEKIDVVEPKTNADELKKILRFVDLKTLPQSLGGKNTVPPNEWPVLG</sequence>
<dbReference type="InterPro" id="IPR036273">
    <property type="entry name" value="CRAL/TRIO_N_dom_sf"/>
</dbReference>
<name>A0AAD2FYC3_9STRA</name>
<evidence type="ECO:0000259" key="1">
    <source>
        <dbReference type="PROSITE" id="PS50191"/>
    </source>
</evidence>
<dbReference type="InterPro" id="IPR036865">
    <property type="entry name" value="CRAL-TRIO_dom_sf"/>
</dbReference>
<accession>A0AAD2FYC3</accession>
<keyword evidence="3" id="KW-1185">Reference proteome</keyword>
<evidence type="ECO:0000313" key="2">
    <source>
        <dbReference type="EMBL" id="CAJ1956377.1"/>
    </source>
</evidence>
<dbReference type="EMBL" id="CAKOGP040001914">
    <property type="protein sequence ID" value="CAJ1956377.1"/>
    <property type="molecule type" value="Genomic_DNA"/>
</dbReference>
<dbReference type="Pfam" id="PF00650">
    <property type="entry name" value="CRAL_TRIO"/>
    <property type="match status" value="1"/>
</dbReference>
<dbReference type="PANTHER" id="PTHR45657:SF1">
    <property type="entry name" value="CRAL-TRIO DOMAIN-CONTAINING PROTEIN YKL091C-RELATED"/>
    <property type="match status" value="1"/>
</dbReference>
<dbReference type="SUPFAM" id="SSF46938">
    <property type="entry name" value="CRAL/TRIO N-terminal domain"/>
    <property type="match status" value="1"/>
</dbReference>
<reference evidence="2" key="1">
    <citation type="submission" date="2023-08" db="EMBL/GenBank/DDBJ databases">
        <authorList>
            <person name="Audoor S."/>
            <person name="Bilcke G."/>
        </authorList>
    </citation>
    <scope>NUCLEOTIDE SEQUENCE</scope>
</reference>
<dbReference type="InterPro" id="IPR001251">
    <property type="entry name" value="CRAL-TRIO_dom"/>
</dbReference>
<gene>
    <name evidence="2" type="ORF">CYCCA115_LOCUS16203</name>
</gene>
<dbReference type="Gene3D" id="3.40.525.10">
    <property type="entry name" value="CRAL-TRIO lipid binding domain"/>
    <property type="match status" value="1"/>
</dbReference>
<dbReference type="InterPro" id="IPR051026">
    <property type="entry name" value="PI/PC_transfer"/>
</dbReference>
<dbReference type="AlphaFoldDB" id="A0AAD2FYC3"/>
<proteinExistence type="predicted"/>
<dbReference type="PANTHER" id="PTHR45657">
    <property type="entry name" value="CRAL-TRIO DOMAIN-CONTAINING PROTEIN YKL091C-RELATED"/>
    <property type="match status" value="1"/>
</dbReference>
<comment type="caution">
    <text evidence="2">The sequence shown here is derived from an EMBL/GenBank/DDBJ whole genome shotgun (WGS) entry which is preliminary data.</text>
</comment>
<organism evidence="2 3">
    <name type="scientific">Cylindrotheca closterium</name>
    <dbReference type="NCBI Taxonomy" id="2856"/>
    <lineage>
        <taxon>Eukaryota</taxon>
        <taxon>Sar</taxon>
        <taxon>Stramenopiles</taxon>
        <taxon>Ochrophyta</taxon>
        <taxon>Bacillariophyta</taxon>
        <taxon>Bacillariophyceae</taxon>
        <taxon>Bacillariophycidae</taxon>
        <taxon>Bacillariales</taxon>
        <taxon>Bacillariaceae</taxon>
        <taxon>Cylindrotheca</taxon>
    </lineage>
</organism>
<feature type="domain" description="CRAL-TRIO" evidence="1">
    <location>
        <begin position="174"/>
        <end position="303"/>
    </location>
</feature>
<protein>
    <recommendedName>
        <fullName evidence="1">CRAL-TRIO domain-containing protein</fullName>
    </recommendedName>
</protein>
<dbReference type="CDD" id="cd00170">
    <property type="entry name" value="SEC14"/>
    <property type="match status" value="1"/>
</dbReference>